<keyword evidence="3" id="KW-1185">Reference proteome</keyword>
<proteinExistence type="predicted"/>
<name>A0AAV7PKR3_PLEWA</name>
<reference evidence="2" key="1">
    <citation type="journal article" date="2022" name="bioRxiv">
        <title>Sequencing and chromosome-scale assembly of the giantPleurodeles waltlgenome.</title>
        <authorList>
            <person name="Brown T."/>
            <person name="Elewa A."/>
            <person name="Iarovenko S."/>
            <person name="Subramanian E."/>
            <person name="Araus A.J."/>
            <person name="Petzold A."/>
            <person name="Susuki M."/>
            <person name="Suzuki K.-i.T."/>
            <person name="Hayashi T."/>
            <person name="Toyoda A."/>
            <person name="Oliveira C."/>
            <person name="Osipova E."/>
            <person name="Leigh N.D."/>
            <person name="Simon A."/>
            <person name="Yun M.H."/>
        </authorList>
    </citation>
    <scope>NUCLEOTIDE SEQUENCE</scope>
    <source>
        <strain evidence="2">20211129_DDA</strain>
        <tissue evidence="2">Liver</tissue>
    </source>
</reference>
<evidence type="ECO:0000313" key="3">
    <source>
        <dbReference type="Proteomes" id="UP001066276"/>
    </source>
</evidence>
<protein>
    <submittedName>
        <fullName evidence="2">Uncharacterized protein</fullName>
    </submittedName>
</protein>
<sequence>MSSCSPPRGSGDRRSPQVRGMGLGKGRAGKSGAPARLVVAARVQRLGPLGAQPPARGTVGGAGVASGQSRPWLRGPGECRQGSRAP</sequence>
<evidence type="ECO:0000313" key="2">
    <source>
        <dbReference type="EMBL" id="KAJ1127794.1"/>
    </source>
</evidence>
<feature type="region of interest" description="Disordered" evidence="1">
    <location>
        <begin position="48"/>
        <end position="86"/>
    </location>
</feature>
<accession>A0AAV7PKR3</accession>
<evidence type="ECO:0000256" key="1">
    <source>
        <dbReference type="SAM" id="MobiDB-lite"/>
    </source>
</evidence>
<gene>
    <name evidence="2" type="ORF">NDU88_006187</name>
</gene>
<comment type="caution">
    <text evidence="2">The sequence shown here is derived from an EMBL/GenBank/DDBJ whole genome shotgun (WGS) entry which is preliminary data.</text>
</comment>
<dbReference type="Proteomes" id="UP001066276">
    <property type="component" value="Chromosome 7"/>
</dbReference>
<organism evidence="2 3">
    <name type="scientific">Pleurodeles waltl</name>
    <name type="common">Iberian ribbed newt</name>
    <dbReference type="NCBI Taxonomy" id="8319"/>
    <lineage>
        <taxon>Eukaryota</taxon>
        <taxon>Metazoa</taxon>
        <taxon>Chordata</taxon>
        <taxon>Craniata</taxon>
        <taxon>Vertebrata</taxon>
        <taxon>Euteleostomi</taxon>
        <taxon>Amphibia</taxon>
        <taxon>Batrachia</taxon>
        <taxon>Caudata</taxon>
        <taxon>Salamandroidea</taxon>
        <taxon>Salamandridae</taxon>
        <taxon>Pleurodelinae</taxon>
        <taxon>Pleurodeles</taxon>
    </lineage>
</organism>
<feature type="region of interest" description="Disordered" evidence="1">
    <location>
        <begin position="1"/>
        <end position="34"/>
    </location>
</feature>
<dbReference type="EMBL" id="JANPWB010000011">
    <property type="protein sequence ID" value="KAJ1127794.1"/>
    <property type="molecule type" value="Genomic_DNA"/>
</dbReference>
<dbReference type="AlphaFoldDB" id="A0AAV7PKR3"/>